<accession>D7DTL3</accession>
<evidence type="ECO:0000313" key="2">
    <source>
        <dbReference type="Proteomes" id="UP000007722"/>
    </source>
</evidence>
<dbReference type="STRING" id="456320.Mvol_0814"/>
<reference evidence="1 2" key="1">
    <citation type="submission" date="2010-05" db="EMBL/GenBank/DDBJ databases">
        <title>Complete sequence of Methanococcus voltae A3.</title>
        <authorList>
            <consortium name="US DOE Joint Genome Institute"/>
            <person name="Lucas S."/>
            <person name="Copeland A."/>
            <person name="Lapidus A."/>
            <person name="Cheng J.-F."/>
            <person name="Bruce D."/>
            <person name="Goodwin L."/>
            <person name="Pitluck S."/>
            <person name="Lowry S."/>
            <person name="Clum A."/>
            <person name="Land M."/>
            <person name="Hauser L."/>
            <person name="Kyrpides N."/>
            <person name="Mikhailova N."/>
            <person name="Whitman W.B."/>
            <person name="Woyke T."/>
        </authorList>
    </citation>
    <scope>NUCLEOTIDE SEQUENCE [LARGE SCALE GENOMIC DNA]</scope>
    <source>
        <strain evidence="2">ATCC BAA-1334 / A3</strain>
    </source>
</reference>
<evidence type="ECO:0000313" key="1">
    <source>
        <dbReference type="EMBL" id="ADI36473.1"/>
    </source>
</evidence>
<dbReference type="PANTHER" id="PTHR30024">
    <property type="entry name" value="ALIPHATIC SULFONATES-BINDING PROTEIN-RELATED"/>
    <property type="match status" value="1"/>
</dbReference>
<dbReference type="Proteomes" id="UP000007722">
    <property type="component" value="Chromosome"/>
</dbReference>
<gene>
    <name evidence="1" type="ordered locus">Mvol_0814</name>
</gene>
<dbReference type="HOGENOM" id="CLU_028871_10_4_2"/>
<proteinExistence type="predicted"/>
<name>D7DTL3_METV3</name>
<dbReference type="EMBL" id="CP002057">
    <property type="protein sequence ID" value="ADI36473.1"/>
    <property type="molecule type" value="Genomic_DNA"/>
</dbReference>
<sequence>MGCILVLAFSGCVSTPSNDGDIPTIKLGHLPSDHDAPLHVATENPELFREKYGVYLKNVDGNNYELYENDEKIANVESVLITQGGAQIMTLLSQGQLDMGINGVPPVVFSVDSGTKAKILAGINEEGSAFVVRNDIPAETWPEFIAWVKEQNAAGKQVNIGHPLPVSIQYVMIKSALDYENITYTENSEDKSAMVYLMNCKGQGSMSKLLEKGDLDAVIAWEPTPEILKINNIAKPVAYSAELPPEGAWIGHSCCVLVASEEAISDNRDVVKAMTKLMLAANKEINNNPTLAVNACSKQLGTPLEVEELSIPNIKFAESVDKLQVFGPQFVKVMDEQGMMQNELKGLSEKEIQDKLYDFSIFEEVSKEVQEA</sequence>
<organism evidence="1 2">
    <name type="scientific">Methanococcus voltae (strain ATCC BAA-1334 / A3)</name>
    <dbReference type="NCBI Taxonomy" id="456320"/>
    <lineage>
        <taxon>Archaea</taxon>
        <taxon>Methanobacteriati</taxon>
        <taxon>Methanobacteriota</taxon>
        <taxon>Methanomada group</taxon>
        <taxon>Methanococci</taxon>
        <taxon>Methanococcales</taxon>
        <taxon>Methanococcaceae</taxon>
        <taxon>Methanococcus</taxon>
    </lineage>
</organism>
<dbReference type="KEGG" id="mvo:Mvol_0814"/>
<dbReference type="Gene3D" id="3.40.190.10">
    <property type="entry name" value="Periplasmic binding protein-like II"/>
    <property type="match status" value="2"/>
</dbReference>
<dbReference type="AlphaFoldDB" id="D7DTL3"/>
<keyword evidence="2" id="KW-1185">Reference proteome</keyword>
<dbReference type="Pfam" id="PF13379">
    <property type="entry name" value="NMT1_2"/>
    <property type="match status" value="1"/>
</dbReference>
<dbReference type="eggNOG" id="arCOG01803">
    <property type="taxonomic scope" value="Archaea"/>
</dbReference>
<protein>
    <submittedName>
        <fullName evidence="1">ABC-type nitrate/sulfonate/bicarbonate transport system, periplasmic components</fullName>
    </submittedName>
</protein>
<dbReference type="InParanoid" id="D7DTL3"/>
<dbReference type="SUPFAM" id="SSF53850">
    <property type="entry name" value="Periplasmic binding protein-like II"/>
    <property type="match status" value="1"/>
</dbReference>